<sequence>MIITRRGEPEAVILPFNEHGRLQRRKAYSTIVRLSQKMKGSSIPATELYEAPRRELEERTR</sequence>
<dbReference type="InParanoid" id="A0A212RCY0"/>
<evidence type="ECO:0000313" key="2">
    <source>
        <dbReference type="Proteomes" id="UP000197025"/>
    </source>
</evidence>
<protein>
    <submittedName>
        <fullName evidence="1">Antitoxin Phd_YefM, type II toxin-antitoxin system</fullName>
    </submittedName>
</protein>
<dbReference type="EMBL" id="FYEK01000044">
    <property type="protein sequence ID" value="SNB70137.1"/>
    <property type="molecule type" value="Genomic_DNA"/>
</dbReference>
<accession>A0A212RCY0</accession>
<dbReference type="AlphaFoldDB" id="A0A212RCY0"/>
<organism evidence="1 2">
    <name type="scientific">Thermoflexus hugenholtzii JAD2</name>
    <dbReference type="NCBI Taxonomy" id="877466"/>
    <lineage>
        <taxon>Bacteria</taxon>
        <taxon>Bacillati</taxon>
        <taxon>Chloroflexota</taxon>
        <taxon>Thermoflexia</taxon>
        <taxon>Thermoflexales</taxon>
        <taxon>Thermoflexaceae</taxon>
        <taxon>Thermoflexus</taxon>
    </lineage>
</organism>
<gene>
    <name evidence="1" type="ORF">SAMN02746019_00011560</name>
</gene>
<dbReference type="Proteomes" id="UP000197025">
    <property type="component" value="Unassembled WGS sequence"/>
</dbReference>
<reference evidence="2" key="1">
    <citation type="submission" date="2017-06" db="EMBL/GenBank/DDBJ databases">
        <authorList>
            <person name="Varghese N."/>
            <person name="Submissions S."/>
        </authorList>
    </citation>
    <scope>NUCLEOTIDE SEQUENCE [LARGE SCALE GENOMIC DNA]</scope>
    <source>
        <strain evidence="2">JAD2</strain>
    </source>
</reference>
<name>A0A212RCY0_9CHLR</name>
<proteinExistence type="predicted"/>
<keyword evidence="2" id="KW-1185">Reference proteome</keyword>
<evidence type="ECO:0000313" key="1">
    <source>
        <dbReference type="EMBL" id="SNB70137.1"/>
    </source>
</evidence>